<dbReference type="EMBL" id="UZAE01012645">
    <property type="protein sequence ID" value="VDO06068.1"/>
    <property type="molecule type" value="Genomic_DNA"/>
</dbReference>
<dbReference type="AlphaFoldDB" id="A0A0R3TPV6"/>
<gene>
    <name evidence="1" type="ORF">HNAJ_LOCUS9529</name>
</gene>
<proteinExistence type="predicted"/>
<evidence type="ECO:0000313" key="2">
    <source>
        <dbReference type="Proteomes" id="UP000278807"/>
    </source>
</evidence>
<organism evidence="3">
    <name type="scientific">Rodentolepis nana</name>
    <name type="common">Dwarf tapeworm</name>
    <name type="synonym">Hymenolepis nana</name>
    <dbReference type="NCBI Taxonomy" id="102285"/>
    <lineage>
        <taxon>Eukaryota</taxon>
        <taxon>Metazoa</taxon>
        <taxon>Spiralia</taxon>
        <taxon>Lophotrochozoa</taxon>
        <taxon>Platyhelminthes</taxon>
        <taxon>Cestoda</taxon>
        <taxon>Eucestoda</taxon>
        <taxon>Cyclophyllidea</taxon>
        <taxon>Hymenolepididae</taxon>
        <taxon>Rodentolepis</taxon>
    </lineage>
</organism>
<accession>A0A0R3TPV6</accession>
<reference evidence="1 2" key="2">
    <citation type="submission" date="2018-11" db="EMBL/GenBank/DDBJ databases">
        <authorList>
            <consortium name="Pathogen Informatics"/>
        </authorList>
    </citation>
    <scope>NUCLEOTIDE SEQUENCE [LARGE SCALE GENOMIC DNA]</scope>
</reference>
<reference evidence="3" key="1">
    <citation type="submission" date="2017-02" db="UniProtKB">
        <authorList>
            <consortium name="WormBaseParasite"/>
        </authorList>
    </citation>
    <scope>IDENTIFICATION</scope>
</reference>
<name>A0A0R3TPV6_RODNA</name>
<evidence type="ECO:0000313" key="3">
    <source>
        <dbReference type="WBParaSite" id="HNAJ_0000953401-mRNA-1"/>
    </source>
</evidence>
<protein>
    <submittedName>
        <fullName evidence="1 3">Uncharacterized protein</fullName>
    </submittedName>
</protein>
<keyword evidence="2" id="KW-1185">Reference proteome</keyword>
<sequence>MGEPIFPPYPYLHDLEAEERCQRFIREFKEIHNSIHDFEFDCHQAFQFVTTVTESLDIRAQVRAFLLEYKKEITLLAPFTYLTPYPREFYIITTMKGNDQTNICFNRIHVRGRKMRLALEKLAPTFSKFRCDSKDFETIACSTQACPHPKTRLIGLMRSGISWFFFVRSLKPRAENALALYFANRPNIPKEVSFVSVGTETSDLPDIDAAQLFFHETSETRFQIRGFLLDYENDIKLLAPYSPFVASALQILPLIHAEMAPTMHSAGIYDHYNERGKKMRRTVQNLPKEYNDFKVSIENLSTALFHNPNICDPETILNLYKKCYANCFLFVQENSSKVEDAVKIFFQFRRKIRRHLDRPDDDVVSDNYICSDYSDETFSSLSQLSDFEEPF</sequence>
<dbReference type="Proteomes" id="UP000278807">
    <property type="component" value="Unassembled WGS sequence"/>
</dbReference>
<evidence type="ECO:0000313" key="1">
    <source>
        <dbReference type="EMBL" id="VDO06068.1"/>
    </source>
</evidence>
<dbReference type="WBParaSite" id="HNAJ_0000953401-mRNA-1">
    <property type="protein sequence ID" value="HNAJ_0000953401-mRNA-1"/>
    <property type="gene ID" value="HNAJ_0000953401"/>
</dbReference>